<organism evidence="4 5">
    <name type="scientific">Kribbella antibiotica</name>
    <dbReference type="NCBI Taxonomy" id="190195"/>
    <lineage>
        <taxon>Bacteria</taxon>
        <taxon>Bacillati</taxon>
        <taxon>Actinomycetota</taxon>
        <taxon>Actinomycetes</taxon>
        <taxon>Propionibacteriales</taxon>
        <taxon>Kribbellaceae</taxon>
        <taxon>Kribbella</taxon>
    </lineage>
</organism>
<evidence type="ECO:0000259" key="3">
    <source>
        <dbReference type="PROSITE" id="PS50043"/>
    </source>
</evidence>
<dbReference type="GO" id="GO:0005524">
    <property type="term" value="F:ATP binding"/>
    <property type="evidence" value="ECO:0007669"/>
    <property type="project" value="UniProtKB-KW"/>
</dbReference>
<dbReference type="Proteomes" id="UP000295124">
    <property type="component" value="Unassembled WGS sequence"/>
</dbReference>
<dbReference type="PRINTS" id="PR00038">
    <property type="entry name" value="HTHLUXR"/>
</dbReference>
<feature type="domain" description="HTH luxR-type" evidence="3">
    <location>
        <begin position="784"/>
        <end position="845"/>
    </location>
</feature>
<reference evidence="4 5" key="1">
    <citation type="submission" date="2019-03" db="EMBL/GenBank/DDBJ databases">
        <title>Draft genome sequences of novel Actinobacteria.</title>
        <authorList>
            <person name="Sahin N."/>
            <person name="Ay H."/>
            <person name="Saygin H."/>
        </authorList>
    </citation>
    <scope>NUCLEOTIDE SEQUENCE [LARGE SCALE GENOMIC DNA]</scope>
    <source>
        <strain evidence="4 5">JCM 13523</strain>
    </source>
</reference>
<dbReference type="GO" id="GO:0004016">
    <property type="term" value="F:adenylate cyclase activity"/>
    <property type="evidence" value="ECO:0007669"/>
    <property type="project" value="TreeGrafter"/>
</dbReference>
<dbReference type="Gene3D" id="1.10.10.10">
    <property type="entry name" value="Winged helix-like DNA-binding domain superfamily/Winged helix DNA-binding domain"/>
    <property type="match status" value="1"/>
</dbReference>
<sequence length="845" mass="90283">MNAPCVEARRDHELGVLHDALTKDSGLILVVGESGVGKTHLLRQVASHHSVPWFITQCLAGTSSLDALLEVLGVDAADADRRGAVLRGLARLGPIVLAVEDLQWADPETLRLVRFIATRIPPGVHLVVTCRPEATESALMNSTPSLADRITEVQLDPLDASEVQAVAAHQLGGHQLSLTLAEELTRHSGGLPFAVLEFLRAIKPSSTVERDVRRALVETAPPVALRASLGIRMREVPESCRHVVRAAAVLTTAAPEYLLGTVAGLTGPTLTAAIDHALTTGLLHERRPGLYDHRHTLARRAVLSMLPPDELRRLHRQAARALMGITPPPNARIAEHARRGGLLGTWMTHAELAADHLIAGGNVMAAADQFSAMLDVSALPWTDRARLATKLGRATLADSTRWGNSISVLGRVLGESAIPGMARGRLRLMLGLLLHNRAGDIRAGRRELFAAVQELDGDPGSIAWALSALAVPTYGGEPFAQQRVWLRQARSLVHETVDGTTRYAVRTNEALFRLATGELDPAPGAEAAGARAWLGQRQTFADAEPDRYSRAVVAAAQVRVAFAAADWATLEERLTRARAAAEGLPLVLAELDLIDGRHRLARGDVATGKGLLTAVIARTTLGPLPLHAAAVAACPDADYEHALDVVRRKGLWAVSSDLVIRVCTAWMCTGRVEDATRLADEFAEAVGDVNAPAAAAAAALVDAVVRPSVAAFGQAAAQYGAIGWQYYECLAREQLGLHLLSTGEAEHLTTTARAYDALGARGDGERCRGALRAAGFAAPRKRGRRGYNNKLSPRELEVARLAAQGLTNREIASRLKLSVSTIEDHITSTFRKLGVARRSALGPLL</sequence>
<dbReference type="Gene3D" id="3.40.50.300">
    <property type="entry name" value="P-loop containing nucleotide triphosphate hydrolases"/>
    <property type="match status" value="1"/>
</dbReference>
<dbReference type="Pfam" id="PF00196">
    <property type="entry name" value="GerE"/>
    <property type="match status" value="1"/>
</dbReference>
<evidence type="ECO:0000313" key="4">
    <source>
        <dbReference type="EMBL" id="TDD59650.1"/>
    </source>
</evidence>
<comment type="caution">
    <text evidence="4">The sequence shown here is derived from an EMBL/GenBank/DDBJ whole genome shotgun (WGS) entry which is preliminary data.</text>
</comment>
<dbReference type="PROSITE" id="PS50043">
    <property type="entry name" value="HTH_LUXR_2"/>
    <property type="match status" value="1"/>
</dbReference>
<dbReference type="SUPFAM" id="SSF52540">
    <property type="entry name" value="P-loop containing nucleoside triphosphate hydrolases"/>
    <property type="match status" value="1"/>
</dbReference>
<gene>
    <name evidence="4" type="ORF">E1263_14285</name>
</gene>
<dbReference type="SUPFAM" id="SSF46894">
    <property type="entry name" value="C-terminal effector domain of the bipartite response regulators"/>
    <property type="match status" value="1"/>
</dbReference>
<keyword evidence="2" id="KW-0067">ATP-binding</keyword>
<dbReference type="InterPro" id="IPR027417">
    <property type="entry name" value="P-loop_NTPase"/>
</dbReference>
<evidence type="ECO:0000256" key="2">
    <source>
        <dbReference type="ARBA" id="ARBA00022840"/>
    </source>
</evidence>
<dbReference type="InterPro" id="IPR036388">
    <property type="entry name" value="WH-like_DNA-bd_sf"/>
</dbReference>
<dbReference type="PANTHER" id="PTHR16305">
    <property type="entry name" value="TESTICULAR SOLUBLE ADENYLYL CYCLASE"/>
    <property type="match status" value="1"/>
</dbReference>
<evidence type="ECO:0000313" key="5">
    <source>
        <dbReference type="Proteomes" id="UP000295124"/>
    </source>
</evidence>
<dbReference type="EMBL" id="SMKX01000033">
    <property type="protein sequence ID" value="TDD59650.1"/>
    <property type="molecule type" value="Genomic_DNA"/>
</dbReference>
<dbReference type="GO" id="GO:0005737">
    <property type="term" value="C:cytoplasm"/>
    <property type="evidence" value="ECO:0007669"/>
    <property type="project" value="TreeGrafter"/>
</dbReference>
<accession>A0A4R4ZMZ7</accession>
<proteinExistence type="predicted"/>
<keyword evidence="5" id="KW-1185">Reference proteome</keyword>
<dbReference type="GO" id="GO:0006355">
    <property type="term" value="P:regulation of DNA-templated transcription"/>
    <property type="evidence" value="ECO:0007669"/>
    <property type="project" value="InterPro"/>
</dbReference>
<dbReference type="InterPro" id="IPR016032">
    <property type="entry name" value="Sig_transdc_resp-reg_C-effctor"/>
</dbReference>
<dbReference type="GO" id="GO:0003677">
    <property type="term" value="F:DNA binding"/>
    <property type="evidence" value="ECO:0007669"/>
    <property type="project" value="InterPro"/>
</dbReference>
<dbReference type="Pfam" id="PF13191">
    <property type="entry name" value="AAA_16"/>
    <property type="match status" value="1"/>
</dbReference>
<protein>
    <submittedName>
        <fullName evidence="4">LuxR family transcriptional regulator</fullName>
    </submittedName>
</protein>
<keyword evidence="1" id="KW-0547">Nucleotide-binding</keyword>
<dbReference type="InterPro" id="IPR000792">
    <property type="entry name" value="Tscrpt_reg_LuxR_C"/>
</dbReference>
<dbReference type="AlphaFoldDB" id="A0A4R4ZMZ7"/>
<dbReference type="CDD" id="cd06170">
    <property type="entry name" value="LuxR_C_like"/>
    <property type="match status" value="1"/>
</dbReference>
<name>A0A4R4ZMZ7_9ACTN</name>
<dbReference type="OrthoDB" id="5476461at2"/>
<dbReference type="InterPro" id="IPR025662">
    <property type="entry name" value="Sigma_54_int_dom_ATP-bd_1"/>
</dbReference>
<dbReference type="PROSITE" id="PS00622">
    <property type="entry name" value="HTH_LUXR_1"/>
    <property type="match status" value="1"/>
</dbReference>
<dbReference type="PANTHER" id="PTHR16305:SF35">
    <property type="entry name" value="TRANSCRIPTIONAL ACTIVATOR DOMAIN"/>
    <property type="match status" value="1"/>
</dbReference>
<dbReference type="SMART" id="SM00421">
    <property type="entry name" value="HTH_LUXR"/>
    <property type="match status" value="1"/>
</dbReference>
<dbReference type="PROSITE" id="PS00675">
    <property type="entry name" value="SIGMA54_INTERACT_1"/>
    <property type="match status" value="1"/>
</dbReference>
<evidence type="ECO:0000256" key="1">
    <source>
        <dbReference type="ARBA" id="ARBA00022741"/>
    </source>
</evidence>
<dbReference type="RefSeq" id="WP_132167768.1">
    <property type="nucleotide sequence ID" value="NZ_SMKX01000033.1"/>
</dbReference>
<dbReference type="InterPro" id="IPR041664">
    <property type="entry name" value="AAA_16"/>
</dbReference>